<keyword evidence="3" id="KW-1185">Reference proteome</keyword>
<reference evidence="2 3" key="1">
    <citation type="submission" date="2024-01" db="EMBL/GenBank/DDBJ databases">
        <title>Genome assemblies of Stephania.</title>
        <authorList>
            <person name="Yang L."/>
        </authorList>
    </citation>
    <scope>NUCLEOTIDE SEQUENCE [LARGE SCALE GENOMIC DNA]</scope>
    <source>
        <strain evidence="2">QJT</strain>
        <tissue evidence="2">Leaf</tissue>
    </source>
</reference>
<comment type="caution">
    <text evidence="2">The sequence shown here is derived from an EMBL/GenBank/DDBJ whole genome shotgun (WGS) entry which is preliminary data.</text>
</comment>
<dbReference type="CDD" id="cd22160">
    <property type="entry name" value="F-box_AtFBL13-like"/>
    <property type="match status" value="1"/>
</dbReference>
<protein>
    <recommendedName>
        <fullName evidence="1">F-box domain-containing protein</fullName>
    </recommendedName>
</protein>
<dbReference type="Proteomes" id="UP001417504">
    <property type="component" value="Unassembled WGS sequence"/>
</dbReference>
<dbReference type="Gene3D" id="1.20.1280.50">
    <property type="match status" value="1"/>
</dbReference>
<dbReference type="Pfam" id="PF00646">
    <property type="entry name" value="F-box"/>
    <property type="match status" value="1"/>
</dbReference>
<evidence type="ECO:0000313" key="3">
    <source>
        <dbReference type="Proteomes" id="UP001417504"/>
    </source>
</evidence>
<feature type="domain" description="F-box" evidence="1">
    <location>
        <begin position="5"/>
        <end position="53"/>
    </location>
</feature>
<evidence type="ECO:0000259" key="1">
    <source>
        <dbReference type="PROSITE" id="PS50181"/>
    </source>
</evidence>
<organism evidence="2 3">
    <name type="scientific">Stephania japonica</name>
    <dbReference type="NCBI Taxonomy" id="461633"/>
    <lineage>
        <taxon>Eukaryota</taxon>
        <taxon>Viridiplantae</taxon>
        <taxon>Streptophyta</taxon>
        <taxon>Embryophyta</taxon>
        <taxon>Tracheophyta</taxon>
        <taxon>Spermatophyta</taxon>
        <taxon>Magnoliopsida</taxon>
        <taxon>Ranunculales</taxon>
        <taxon>Menispermaceae</taxon>
        <taxon>Menispermoideae</taxon>
        <taxon>Cissampelideae</taxon>
        <taxon>Stephania</taxon>
    </lineage>
</organism>
<dbReference type="PROSITE" id="PS50181">
    <property type="entry name" value="FBOX"/>
    <property type="match status" value="1"/>
</dbReference>
<dbReference type="SUPFAM" id="SSF81383">
    <property type="entry name" value="F-box domain"/>
    <property type="match status" value="1"/>
</dbReference>
<dbReference type="InterPro" id="IPR053781">
    <property type="entry name" value="F-box_AtFBL13-like"/>
</dbReference>
<dbReference type="InterPro" id="IPR053197">
    <property type="entry name" value="F-box_SCFL_complex_component"/>
</dbReference>
<gene>
    <name evidence="2" type="ORF">Sjap_025520</name>
</gene>
<dbReference type="InterPro" id="IPR036047">
    <property type="entry name" value="F-box-like_dom_sf"/>
</dbReference>
<evidence type="ECO:0000313" key="2">
    <source>
        <dbReference type="EMBL" id="KAK9085109.1"/>
    </source>
</evidence>
<sequence>MRAKEDRLSELPEPILYHIFSFLPTKEVVISTSLLSKKWRYFWATVPYLYFDINELPRYCPDCNHRTTSLVDHVLHGRRRRTTSSLHRLRFRYRYFRNDGFLNSWMANAVHQQNLQEIDICFENRLHKLECDPTAYSYFLPNTMLSVPNLRTLEQDRFVLPMQAAE</sequence>
<dbReference type="PANTHER" id="PTHR34223:SF51">
    <property type="entry name" value="OS06G0556300 PROTEIN"/>
    <property type="match status" value="1"/>
</dbReference>
<dbReference type="EMBL" id="JBBNAE010000011">
    <property type="protein sequence ID" value="KAK9085109.1"/>
    <property type="molecule type" value="Genomic_DNA"/>
</dbReference>
<dbReference type="InterPro" id="IPR001810">
    <property type="entry name" value="F-box_dom"/>
</dbReference>
<dbReference type="PANTHER" id="PTHR34223">
    <property type="entry name" value="OS11G0201299 PROTEIN"/>
    <property type="match status" value="1"/>
</dbReference>
<proteinExistence type="predicted"/>
<accession>A0AAP0HFQ7</accession>
<name>A0AAP0HFQ7_9MAGN</name>
<dbReference type="AlphaFoldDB" id="A0AAP0HFQ7"/>